<proteinExistence type="predicted"/>
<dbReference type="Proteomes" id="UP001165960">
    <property type="component" value="Unassembled WGS sequence"/>
</dbReference>
<protein>
    <submittedName>
        <fullName evidence="1">Uncharacterized protein</fullName>
    </submittedName>
</protein>
<organism evidence="1 2">
    <name type="scientific">Entomophthora muscae</name>
    <dbReference type="NCBI Taxonomy" id="34485"/>
    <lineage>
        <taxon>Eukaryota</taxon>
        <taxon>Fungi</taxon>
        <taxon>Fungi incertae sedis</taxon>
        <taxon>Zoopagomycota</taxon>
        <taxon>Entomophthoromycotina</taxon>
        <taxon>Entomophthoromycetes</taxon>
        <taxon>Entomophthorales</taxon>
        <taxon>Entomophthoraceae</taxon>
        <taxon>Entomophthora</taxon>
    </lineage>
</organism>
<gene>
    <name evidence="1" type="ORF">DSO57_1009965</name>
</gene>
<name>A0ACC2UGD1_9FUNG</name>
<comment type="caution">
    <text evidence="1">The sequence shown here is derived from an EMBL/GenBank/DDBJ whole genome shotgun (WGS) entry which is preliminary data.</text>
</comment>
<dbReference type="EMBL" id="QTSX02000742">
    <property type="protein sequence ID" value="KAJ9085858.1"/>
    <property type="molecule type" value="Genomic_DNA"/>
</dbReference>
<reference evidence="1" key="1">
    <citation type="submission" date="2022-04" db="EMBL/GenBank/DDBJ databases">
        <title>Genome of the entomopathogenic fungus Entomophthora muscae.</title>
        <authorList>
            <person name="Elya C."/>
            <person name="Lovett B.R."/>
            <person name="Lee E."/>
            <person name="Macias A.M."/>
            <person name="Hajek A.E."/>
            <person name="De Bivort B.L."/>
            <person name="Kasson M.T."/>
            <person name="De Fine Licht H.H."/>
            <person name="Stajich J.E."/>
        </authorList>
    </citation>
    <scope>NUCLEOTIDE SEQUENCE</scope>
    <source>
        <strain evidence="1">Berkeley</strain>
    </source>
</reference>
<keyword evidence="2" id="KW-1185">Reference proteome</keyword>
<accession>A0ACC2UGD1</accession>
<evidence type="ECO:0000313" key="1">
    <source>
        <dbReference type="EMBL" id="KAJ9085858.1"/>
    </source>
</evidence>
<evidence type="ECO:0000313" key="2">
    <source>
        <dbReference type="Proteomes" id="UP001165960"/>
    </source>
</evidence>
<sequence>MKTKLGLENWHKHLKSFFGVNPRYNTFFEHLKAEQWNVSTKFPDLPANVSYGTQGALDKSPLDISNNKNQSDGNVKLQALSSN</sequence>